<proteinExistence type="predicted"/>
<dbReference type="KEGG" id="ddu:GF1_16670"/>
<name>A0A915U9U2_9BACT</name>
<keyword evidence="2" id="KW-1185">Reference proteome</keyword>
<reference evidence="1" key="1">
    <citation type="submission" date="2020-12" db="EMBL/GenBank/DDBJ databases">
        <title>Desulfobium dissulfuricans gen. nov., sp. nov., a novel mesophilic, sulfate-reducing bacterium isolated from a deep-sea hydrothermal vent.</title>
        <authorList>
            <person name="Hashimoto Y."/>
            <person name="Tame A."/>
            <person name="Sawayama S."/>
            <person name="Miyazaki J."/>
            <person name="Takai K."/>
            <person name="Nakagawa S."/>
        </authorList>
    </citation>
    <scope>NUCLEOTIDE SEQUENCE</scope>
    <source>
        <strain evidence="1">GF1</strain>
    </source>
</reference>
<gene>
    <name evidence="1" type="ORF">GF1_16670</name>
</gene>
<dbReference type="EMBL" id="AP024233">
    <property type="protein sequence ID" value="BCO09291.1"/>
    <property type="molecule type" value="Genomic_DNA"/>
</dbReference>
<protein>
    <submittedName>
        <fullName evidence="1">Uncharacterized protein</fullName>
    </submittedName>
</protein>
<dbReference type="RefSeq" id="WP_267926049.1">
    <property type="nucleotide sequence ID" value="NZ_AP024233.1"/>
</dbReference>
<evidence type="ECO:0000313" key="1">
    <source>
        <dbReference type="EMBL" id="BCO09291.1"/>
    </source>
</evidence>
<dbReference type="AlphaFoldDB" id="A0A915U9U2"/>
<organism evidence="1 2">
    <name type="scientific">Desulfolithobacter dissulfuricans</name>
    <dbReference type="NCBI Taxonomy" id="2795293"/>
    <lineage>
        <taxon>Bacteria</taxon>
        <taxon>Pseudomonadati</taxon>
        <taxon>Thermodesulfobacteriota</taxon>
        <taxon>Desulfobulbia</taxon>
        <taxon>Desulfobulbales</taxon>
        <taxon>Desulfobulbaceae</taxon>
        <taxon>Desulfolithobacter</taxon>
    </lineage>
</organism>
<sequence>MTFFRRRGHWRTNSNGTTFWVRKHGVNRDDRGTFTCSSIDKTTHSFNTIKAKFYDYSYSSFVNPNATCPVCGNSVFYYESRYGGKVYFDSLGPPWPKHLCTNNIDITTIKKNISQYKSWMLCSWQPFQIEMIEELQNNFSKVTGTILSNEKQQVFYLKKNYGTPKKLYENICHIKILHNQTIIVSTFEISTTKNNVVEILFNGNILIPTVENCIKETGNKKYINIWVNLQLSKLNKNFKRLSHLVKYKGVHEMVVKYFSNIYLGIHEEWMQQLMKEYDLPYPKPPPIDWFEKLKKEQELLEEKWRRDSR</sequence>
<dbReference type="Proteomes" id="UP001063350">
    <property type="component" value="Chromosome"/>
</dbReference>
<accession>A0A915U9U2</accession>
<evidence type="ECO:0000313" key="2">
    <source>
        <dbReference type="Proteomes" id="UP001063350"/>
    </source>
</evidence>